<dbReference type="InterPro" id="IPR010908">
    <property type="entry name" value="Longin_dom"/>
</dbReference>
<feature type="domain" description="Longin" evidence="5">
    <location>
        <begin position="184"/>
        <end position="263"/>
    </location>
</feature>
<dbReference type="AlphaFoldDB" id="A5AWT5"/>
<feature type="region of interest" description="Disordered" evidence="4">
    <location>
        <begin position="1"/>
        <end position="28"/>
    </location>
</feature>
<organism evidence="6">
    <name type="scientific">Vitis vinifera</name>
    <name type="common">Grape</name>
    <dbReference type="NCBI Taxonomy" id="29760"/>
    <lineage>
        <taxon>Eukaryota</taxon>
        <taxon>Viridiplantae</taxon>
        <taxon>Streptophyta</taxon>
        <taxon>Embryophyta</taxon>
        <taxon>Tracheophyta</taxon>
        <taxon>Spermatophyta</taxon>
        <taxon>Magnoliopsida</taxon>
        <taxon>eudicotyledons</taxon>
        <taxon>Gunneridae</taxon>
        <taxon>Pentapetalae</taxon>
        <taxon>rosids</taxon>
        <taxon>Vitales</taxon>
        <taxon>Vitaceae</taxon>
        <taxon>Viteae</taxon>
        <taxon>Vitis</taxon>
    </lineage>
</organism>
<dbReference type="EMBL" id="AM438518">
    <property type="protein sequence ID" value="CAN80509.1"/>
    <property type="molecule type" value="Genomic_DNA"/>
</dbReference>
<dbReference type="GO" id="GO:0012505">
    <property type="term" value="C:endomembrane system"/>
    <property type="evidence" value="ECO:0007669"/>
    <property type="project" value="UniProtKB-SubCell"/>
</dbReference>
<evidence type="ECO:0000256" key="4">
    <source>
        <dbReference type="SAM" id="MobiDB-lite"/>
    </source>
</evidence>
<dbReference type="SMART" id="SM01270">
    <property type="entry name" value="Longin"/>
    <property type="match status" value="1"/>
</dbReference>
<comment type="subcellular location">
    <subcellularLocation>
        <location evidence="3">Endomembrane system</location>
        <topology evidence="3">Single-pass type IV membrane protein</topology>
    </subcellularLocation>
</comment>
<dbReference type="InterPro" id="IPR011012">
    <property type="entry name" value="Longin-like_dom_sf"/>
</dbReference>
<sequence>MAMRPCRNHRQQDAEHDLHGDNDASHLHQHTCGENRPCSRHHQVQWHLECTRPPRQPYRSTKKKKNEPLTLNLDDDNQEFSDSARARKRPKKINEIEKRLVRRELEHFWRMQMDQKCPSTSSNLDSNSSSNCDSEVGAVSTSENEDFFAVEDEDTGAQVSSIMVILMRWWPNGLCNTCIIACWILEKLIAKADSKLCFSQDCYPFHILRIDGLAFLCMANNTFRRRIPFSYLEDIQMRFMKNHGKVDYYAPTYTLNDESSRVLHQQMEFFSSNPSADTLNRVKGEIGEIRTNMV</sequence>
<dbReference type="PROSITE" id="PS50859">
    <property type="entry name" value="LONGIN"/>
    <property type="match status" value="1"/>
</dbReference>
<evidence type="ECO:0000256" key="2">
    <source>
        <dbReference type="ARBA" id="ARBA00023136"/>
    </source>
</evidence>
<accession>A5AWT5</accession>
<dbReference type="SUPFAM" id="SSF64356">
    <property type="entry name" value="SNARE-like"/>
    <property type="match status" value="1"/>
</dbReference>
<comment type="similarity">
    <text evidence="1">Belongs to the synaptobrevin family.</text>
</comment>
<proteinExistence type="inferred from homology"/>
<evidence type="ECO:0000256" key="3">
    <source>
        <dbReference type="ARBA" id="ARBA00046280"/>
    </source>
</evidence>
<keyword evidence="2" id="KW-0472">Membrane</keyword>
<dbReference type="ExpressionAtlas" id="A5AWT5">
    <property type="expression patterns" value="baseline and differential"/>
</dbReference>
<gene>
    <name evidence="6" type="ORF">VITISV_043588</name>
</gene>
<feature type="region of interest" description="Disordered" evidence="4">
    <location>
        <begin position="49"/>
        <end position="88"/>
    </location>
</feature>
<dbReference type="CDD" id="cd14824">
    <property type="entry name" value="Longin"/>
    <property type="match status" value="1"/>
</dbReference>
<protein>
    <recommendedName>
        <fullName evidence="5">Longin domain-containing protein</fullName>
    </recommendedName>
</protein>
<dbReference type="Gene3D" id="3.30.450.50">
    <property type="entry name" value="Longin domain"/>
    <property type="match status" value="1"/>
</dbReference>
<feature type="compositionally biased region" description="Basic and acidic residues" evidence="4">
    <location>
        <begin position="10"/>
        <end position="26"/>
    </location>
</feature>
<evidence type="ECO:0000256" key="1">
    <source>
        <dbReference type="ARBA" id="ARBA00008025"/>
    </source>
</evidence>
<reference evidence="6" key="1">
    <citation type="journal article" date="2007" name="PLoS ONE">
        <title>The first genome sequence of an elite grapevine cultivar (Pinot noir Vitis vinifera L.): coping with a highly heterozygous genome.</title>
        <authorList>
            <person name="Velasco R."/>
            <person name="Zharkikh A."/>
            <person name="Troggio M."/>
            <person name="Cartwright D.A."/>
            <person name="Cestaro A."/>
            <person name="Pruss D."/>
            <person name="Pindo M."/>
            <person name="FitzGerald L.M."/>
            <person name="Vezzulli S."/>
            <person name="Reid J."/>
            <person name="Malacarne G."/>
            <person name="Iliev D."/>
            <person name="Coppola G."/>
            <person name="Wardell B."/>
            <person name="Micheletti D."/>
            <person name="Macalma T."/>
            <person name="Facci M."/>
            <person name="Mitchell J.T."/>
            <person name="Perazzolli M."/>
            <person name="Eldredge G."/>
            <person name="Gatto P."/>
            <person name="Oyzerski R."/>
            <person name="Moretto M."/>
            <person name="Gutin N."/>
            <person name="Stefanini M."/>
            <person name="Chen Y."/>
            <person name="Segala C."/>
            <person name="Davenport C."/>
            <person name="Dematte L."/>
            <person name="Mraz A."/>
            <person name="Battilana J."/>
            <person name="Stormo K."/>
            <person name="Costa F."/>
            <person name="Tao Q."/>
            <person name="Si-Ammour A."/>
            <person name="Harkins T."/>
            <person name="Lackey A."/>
            <person name="Perbost C."/>
            <person name="Taillon B."/>
            <person name="Stella A."/>
            <person name="Solovyev V."/>
            <person name="Fawcett J.A."/>
            <person name="Sterck L."/>
            <person name="Vandepoele K."/>
            <person name="Grando S.M."/>
            <person name="Toppo S."/>
            <person name="Moser C."/>
            <person name="Lanchbury J."/>
            <person name="Bogden R."/>
            <person name="Skolnick M."/>
            <person name="Sgaramella V."/>
            <person name="Bhatnagar S.K."/>
            <person name="Fontana P."/>
            <person name="Gutin A."/>
            <person name="Van de Peer Y."/>
            <person name="Salamini F."/>
            <person name="Viola R."/>
        </authorList>
    </citation>
    <scope>NUCLEOTIDE SEQUENCE</scope>
</reference>
<dbReference type="PANTHER" id="PTHR21136:SF214">
    <property type="entry name" value="VESICLE-ASSOCIATED MEMBRANE PROTEIN 714"/>
    <property type="match status" value="1"/>
</dbReference>
<dbReference type="InterPro" id="IPR051097">
    <property type="entry name" value="Synaptobrevin-like_transport"/>
</dbReference>
<evidence type="ECO:0000313" key="6">
    <source>
        <dbReference type="EMBL" id="CAN80509.1"/>
    </source>
</evidence>
<dbReference type="PANTHER" id="PTHR21136">
    <property type="entry name" value="SNARE PROTEINS"/>
    <property type="match status" value="1"/>
</dbReference>
<name>A5AWT5_VITVI</name>
<dbReference type="Pfam" id="PF13774">
    <property type="entry name" value="Longin"/>
    <property type="match status" value="1"/>
</dbReference>
<evidence type="ECO:0000259" key="5">
    <source>
        <dbReference type="PROSITE" id="PS50859"/>
    </source>
</evidence>